<keyword evidence="2" id="KW-0812">Transmembrane</keyword>
<feature type="transmembrane region" description="Helical" evidence="2">
    <location>
        <begin position="205"/>
        <end position="225"/>
    </location>
</feature>
<dbReference type="RefSeq" id="WP_397717459.1">
    <property type="nucleotide sequence ID" value="NZ_JBIRGN010000008.1"/>
</dbReference>
<feature type="transmembrane region" description="Helical" evidence="2">
    <location>
        <begin position="61"/>
        <end position="79"/>
    </location>
</feature>
<feature type="transmembrane region" description="Helical" evidence="2">
    <location>
        <begin position="231"/>
        <end position="253"/>
    </location>
</feature>
<keyword evidence="2" id="KW-1133">Transmembrane helix</keyword>
<comment type="similarity">
    <text evidence="1">Belongs to the EamA transporter family.</text>
</comment>
<dbReference type="InterPro" id="IPR000620">
    <property type="entry name" value="EamA_dom"/>
</dbReference>
<comment type="caution">
    <text evidence="4">The sequence shown here is derived from an EMBL/GenBank/DDBJ whole genome shotgun (WGS) entry which is preliminary data.</text>
</comment>
<keyword evidence="5" id="KW-1185">Reference proteome</keyword>
<organism evidence="4 5">
    <name type="scientific">Streptomyces longisporoflavus</name>
    <dbReference type="NCBI Taxonomy" id="28044"/>
    <lineage>
        <taxon>Bacteria</taxon>
        <taxon>Bacillati</taxon>
        <taxon>Actinomycetota</taxon>
        <taxon>Actinomycetes</taxon>
        <taxon>Kitasatosporales</taxon>
        <taxon>Streptomycetaceae</taxon>
        <taxon>Streptomyces</taxon>
    </lineage>
</organism>
<feature type="transmembrane region" description="Helical" evidence="2">
    <location>
        <begin position="29"/>
        <end position="49"/>
    </location>
</feature>
<feature type="transmembrane region" description="Helical" evidence="2">
    <location>
        <begin position="91"/>
        <end position="110"/>
    </location>
</feature>
<feature type="transmembrane region" description="Helical" evidence="2">
    <location>
        <begin position="174"/>
        <end position="193"/>
    </location>
</feature>
<evidence type="ECO:0000256" key="1">
    <source>
        <dbReference type="ARBA" id="ARBA00007362"/>
    </source>
</evidence>
<name>A0ABW7R0M1_9ACTN</name>
<evidence type="ECO:0000313" key="5">
    <source>
        <dbReference type="Proteomes" id="UP001610818"/>
    </source>
</evidence>
<keyword evidence="2" id="KW-0472">Membrane</keyword>
<dbReference type="Pfam" id="PF00892">
    <property type="entry name" value="EamA"/>
    <property type="match status" value="2"/>
</dbReference>
<protein>
    <submittedName>
        <fullName evidence="4">EamA family transporter</fullName>
    </submittedName>
</protein>
<evidence type="ECO:0000313" key="4">
    <source>
        <dbReference type="EMBL" id="MFH8550823.1"/>
    </source>
</evidence>
<gene>
    <name evidence="4" type="ORF">ACH4F9_38115</name>
</gene>
<evidence type="ECO:0000259" key="3">
    <source>
        <dbReference type="Pfam" id="PF00892"/>
    </source>
</evidence>
<dbReference type="SUPFAM" id="SSF103481">
    <property type="entry name" value="Multidrug resistance efflux transporter EmrE"/>
    <property type="match status" value="2"/>
</dbReference>
<dbReference type="InterPro" id="IPR037185">
    <property type="entry name" value="EmrE-like"/>
</dbReference>
<dbReference type="Proteomes" id="UP001610818">
    <property type="component" value="Unassembled WGS sequence"/>
</dbReference>
<accession>A0ABW7R0M1</accession>
<proteinExistence type="inferred from homology"/>
<dbReference type="EMBL" id="JBIRGQ010000008">
    <property type="protein sequence ID" value="MFH8550823.1"/>
    <property type="molecule type" value="Genomic_DNA"/>
</dbReference>
<sequence length="278" mass="28264">MGAVLALASSLSYGVSDFAGGLLSRRAHFVTVAFVGQVGGLLFACVIGAFLSTGTPHLPDLVWGALSGVGTGVGMTFLFRGMSRGTISTVVPVSAVTGVALPVLVGVVLWAERPSALSWLGLAVTAPALWLVSRDERSDSHDEGGTAMTDGLIAGCGIAVQYLCLARAGDEGIWPIAAGRLAAVVTLLPLVLAHRTGSRPVPGHLVGAGVTGMAAALALVLYLQAVRQQLAVTAVALSSFYPVLPVVLGVIVLKERLRRTQLLGLVTAGVAIGLVTLG</sequence>
<feature type="transmembrane region" description="Helical" evidence="2">
    <location>
        <begin position="260"/>
        <end position="277"/>
    </location>
</feature>
<evidence type="ECO:0000256" key="2">
    <source>
        <dbReference type="SAM" id="Phobius"/>
    </source>
</evidence>
<reference evidence="4 5" key="1">
    <citation type="submission" date="2024-10" db="EMBL/GenBank/DDBJ databases">
        <title>The Natural Products Discovery Center: Release of the First 8490 Sequenced Strains for Exploring Actinobacteria Biosynthetic Diversity.</title>
        <authorList>
            <person name="Kalkreuter E."/>
            <person name="Kautsar S.A."/>
            <person name="Yang D."/>
            <person name="Bader C.D."/>
            <person name="Teijaro C.N."/>
            <person name="Fluegel L."/>
            <person name="Davis C.M."/>
            <person name="Simpson J.R."/>
            <person name="Lauterbach L."/>
            <person name="Steele A.D."/>
            <person name="Gui C."/>
            <person name="Meng S."/>
            <person name="Li G."/>
            <person name="Viehrig K."/>
            <person name="Ye F."/>
            <person name="Su P."/>
            <person name="Kiefer A.F."/>
            <person name="Nichols A."/>
            <person name="Cepeda A.J."/>
            <person name="Yan W."/>
            <person name="Fan B."/>
            <person name="Jiang Y."/>
            <person name="Adhikari A."/>
            <person name="Zheng C.-J."/>
            <person name="Schuster L."/>
            <person name="Cowan T.M."/>
            <person name="Smanski M.J."/>
            <person name="Chevrette M.G."/>
            <person name="De Carvalho L.P.S."/>
            <person name="Shen B."/>
        </authorList>
    </citation>
    <scope>NUCLEOTIDE SEQUENCE [LARGE SCALE GENOMIC DNA]</scope>
    <source>
        <strain evidence="4 5">NPDC017990</strain>
    </source>
</reference>
<feature type="domain" description="EamA" evidence="3">
    <location>
        <begin position="2"/>
        <end position="133"/>
    </location>
</feature>
<dbReference type="Gene3D" id="1.10.3730.20">
    <property type="match status" value="1"/>
</dbReference>
<feature type="domain" description="EamA" evidence="3">
    <location>
        <begin position="181"/>
        <end position="276"/>
    </location>
</feature>